<evidence type="ECO:0000313" key="2">
    <source>
        <dbReference type="Proteomes" id="UP000055019"/>
    </source>
</evidence>
<dbReference type="AlphaFoldDB" id="A0A158K4W2"/>
<proteinExistence type="predicted"/>
<keyword evidence="2" id="KW-1185">Reference proteome</keyword>
<organism evidence="1 2">
    <name type="scientific">Caballeronia arvi</name>
    <dbReference type="NCBI Taxonomy" id="1777135"/>
    <lineage>
        <taxon>Bacteria</taxon>
        <taxon>Pseudomonadati</taxon>
        <taxon>Pseudomonadota</taxon>
        <taxon>Betaproteobacteria</taxon>
        <taxon>Burkholderiales</taxon>
        <taxon>Burkholderiaceae</taxon>
        <taxon>Caballeronia</taxon>
    </lineage>
</organism>
<name>A0A158K4W2_9BURK</name>
<sequence>MVERTEFPQRGPKEVGDLYVDLQHLNALLVAIEESAASGDTERPFLLAQIGQEVARAALRQIDASGDSTNKPPDNTRNEDITALTLEDRALHRLVDNASGEFAVAEEVLADLFALFEAIGAATKTHELAHRLAALGVRTADEYRNSFEETKEKYNEHSRNIVEAMGAAGSSLRRISGDEQSSGGHA</sequence>
<reference evidence="1" key="1">
    <citation type="submission" date="2016-01" db="EMBL/GenBank/DDBJ databases">
        <authorList>
            <person name="Peeters C."/>
        </authorList>
    </citation>
    <scope>NUCLEOTIDE SEQUENCE [LARGE SCALE GENOMIC DNA]</scope>
    <source>
        <strain evidence="1">LMG 29317</strain>
    </source>
</reference>
<accession>A0A158K4W2</accession>
<dbReference type="Proteomes" id="UP000055019">
    <property type="component" value="Unassembled WGS sequence"/>
</dbReference>
<gene>
    <name evidence="1" type="ORF">AWB74_04876</name>
</gene>
<comment type="caution">
    <text evidence="1">The sequence shown here is derived from an EMBL/GenBank/DDBJ whole genome shotgun (WGS) entry which is preliminary data.</text>
</comment>
<dbReference type="RefSeq" id="WP_061149264.1">
    <property type="nucleotide sequence ID" value="NZ_FCOM02000025.1"/>
</dbReference>
<protein>
    <submittedName>
        <fullName evidence="1">Uncharacterized protein</fullName>
    </submittedName>
</protein>
<evidence type="ECO:0000313" key="1">
    <source>
        <dbReference type="EMBL" id="SAL75793.1"/>
    </source>
</evidence>
<dbReference type="EMBL" id="FCOM02000025">
    <property type="protein sequence ID" value="SAL75793.1"/>
    <property type="molecule type" value="Genomic_DNA"/>
</dbReference>
<dbReference type="OrthoDB" id="9134582at2"/>